<sequence>MRLRLGSLAAPPTPPTSWALTPPRGINQVAPLNGFRPVYSYGPQKQGLEQLFLPTCGESSFLRRLCCGYKCQKVKQVRFSDHAIVRQFLPQTGESMPHHSQREKLRLPRLLNRLKACKMGEREEQEKSLQSLLVDNTIWYLDADYSLSMLTGLYPEEIVAIQAIHQHNACRHLSASPILEVTEENLTSTMTSFVEIADTSDSETTLNQMTPYSPSKLGLKIWSELNAADQTPMEELSDIESDNISDTLNSKSCDIRFIGDCLDDEEEEEEELPFCSSGGIEEARGWNPSESSRCGNLLEDLLSLAESPEERHIAKSLERLCPPKWVLNGIAVQSRVHSMETTDWTESDAKTNPPLPNLPRFKLLFSDKHNQHHHVKARN</sequence>
<evidence type="ECO:0000313" key="1">
    <source>
        <dbReference type="EMBL" id="KAL3315407.1"/>
    </source>
</evidence>
<proteinExistence type="predicted"/>
<comment type="caution">
    <text evidence="1">The sequence shown here is derived from an EMBL/GenBank/DDBJ whole genome shotgun (WGS) entry which is preliminary data.</text>
</comment>
<gene>
    <name evidence="1" type="ORF">Ciccas_005963</name>
</gene>
<dbReference type="Proteomes" id="UP001626550">
    <property type="component" value="Unassembled WGS sequence"/>
</dbReference>
<evidence type="ECO:0000313" key="2">
    <source>
        <dbReference type="Proteomes" id="UP001626550"/>
    </source>
</evidence>
<keyword evidence="2" id="KW-1185">Reference proteome</keyword>
<protein>
    <submittedName>
        <fullName evidence="1">Uncharacterized protein</fullName>
    </submittedName>
</protein>
<organism evidence="1 2">
    <name type="scientific">Cichlidogyrus casuarinus</name>
    <dbReference type="NCBI Taxonomy" id="1844966"/>
    <lineage>
        <taxon>Eukaryota</taxon>
        <taxon>Metazoa</taxon>
        <taxon>Spiralia</taxon>
        <taxon>Lophotrochozoa</taxon>
        <taxon>Platyhelminthes</taxon>
        <taxon>Monogenea</taxon>
        <taxon>Monopisthocotylea</taxon>
        <taxon>Dactylogyridea</taxon>
        <taxon>Ancyrocephalidae</taxon>
        <taxon>Cichlidogyrus</taxon>
    </lineage>
</organism>
<name>A0ABD2Q763_9PLAT</name>
<reference evidence="1 2" key="1">
    <citation type="submission" date="2024-11" db="EMBL/GenBank/DDBJ databases">
        <title>Adaptive evolution of stress response genes in parasites aligns with host niche diversity.</title>
        <authorList>
            <person name="Hahn C."/>
            <person name="Resl P."/>
        </authorList>
    </citation>
    <scope>NUCLEOTIDE SEQUENCE [LARGE SCALE GENOMIC DNA]</scope>
    <source>
        <strain evidence="1">EGGRZ-B1_66</strain>
        <tissue evidence="1">Body</tissue>
    </source>
</reference>
<accession>A0ABD2Q763</accession>
<dbReference type="AlphaFoldDB" id="A0ABD2Q763"/>
<dbReference type="EMBL" id="JBJKFK010000759">
    <property type="protein sequence ID" value="KAL3315407.1"/>
    <property type="molecule type" value="Genomic_DNA"/>
</dbReference>